<evidence type="ECO:0000313" key="4">
    <source>
        <dbReference type="EMBL" id="AWV48099.1"/>
    </source>
</evidence>
<dbReference type="RefSeq" id="WP_041322840.1">
    <property type="nucleotide sequence ID" value="NZ_CP029543.1"/>
</dbReference>
<dbReference type="AlphaFoldDB" id="A0AAD0P829"/>
<dbReference type="Gene3D" id="3.30.590.10">
    <property type="entry name" value="Glutamine synthetase/guanido kinase, catalytic domain"/>
    <property type="match status" value="1"/>
</dbReference>
<evidence type="ECO:0000259" key="3">
    <source>
        <dbReference type="Pfam" id="PF00120"/>
    </source>
</evidence>
<reference evidence="4 5" key="1">
    <citation type="submission" date="2018-05" db="EMBL/GenBank/DDBJ databases">
        <title>Evolution of small genomes with special reference to Mycobacterium leprae.</title>
        <authorList>
            <person name="Mohanty P.S."/>
            <person name="Bansal A.K."/>
            <person name="Gupta U.D."/>
            <person name="Naaz F."/>
            <person name="Dwivedi V.D."/>
            <person name="Singh H."/>
            <person name="Gupta G."/>
            <person name="Sharma S."/>
            <person name="Arora M."/>
        </authorList>
    </citation>
    <scope>NUCLEOTIDE SEQUENCE [LARGE SCALE GENOMIC DNA]</scope>
    <source>
        <strain evidence="4 5">MRHRU-235-G</strain>
    </source>
</reference>
<dbReference type="Pfam" id="PF00120">
    <property type="entry name" value="Gln-synt_C"/>
    <property type="match status" value="1"/>
</dbReference>
<dbReference type="InterPro" id="IPR014746">
    <property type="entry name" value="Gln_synth/guanido_kin_cat_dom"/>
</dbReference>
<dbReference type="InterPro" id="IPR008146">
    <property type="entry name" value="Gln_synth_cat_dom"/>
</dbReference>
<evidence type="ECO:0000256" key="2">
    <source>
        <dbReference type="SAM" id="MobiDB-lite"/>
    </source>
</evidence>
<organism evidence="4 5">
    <name type="scientific">Mycobacterium leprae</name>
    <dbReference type="NCBI Taxonomy" id="1769"/>
    <lineage>
        <taxon>Bacteria</taxon>
        <taxon>Bacillati</taxon>
        <taxon>Actinomycetota</taxon>
        <taxon>Actinomycetes</taxon>
        <taxon>Mycobacteriales</taxon>
        <taxon>Mycobacteriaceae</taxon>
        <taxon>Mycobacterium</taxon>
    </lineage>
</organism>
<evidence type="ECO:0000313" key="5">
    <source>
        <dbReference type="Proteomes" id="UP000249682"/>
    </source>
</evidence>
<name>A0AAD0P829_MYCLR</name>
<accession>A0AAD0P829</accession>
<dbReference type="EMBL" id="CP029543">
    <property type="protein sequence ID" value="AWV48099.1"/>
    <property type="molecule type" value="Genomic_DNA"/>
</dbReference>
<dbReference type="SUPFAM" id="SSF55931">
    <property type="entry name" value="Glutamine synthetase/guanido kinase"/>
    <property type="match status" value="1"/>
</dbReference>
<feature type="domain" description="GS catalytic" evidence="3">
    <location>
        <begin position="12"/>
        <end position="68"/>
    </location>
</feature>
<protein>
    <recommendedName>
        <fullName evidence="3">GS catalytic domain-containing protein</fullName>
    </recommendedName>
</protein>
<comment type="similarity">
    <text evidence="1">Belongs to the glutamine synthetase family.</text>
</comment>
<sequence>MGAGNRSCATLVVGGDVNVYHAVAALIAAVLYEIERKLQPPEAGAGHADDVSGAEQLPATLAETAATWSHNN</sequence>
<proteinExistence type="inferred from homology"/>
<gene>
    <name evidence="4" type="ORF">DIJ64_08630</name>
</gene>
<feature type="region of interest" description="Disordered" evidence="2">
    <location>
        <begin position="42"/>
        <end position="72"/>
    </location>
</feature>
<dbReference type="Proteomes" id="UP000249682">
    <property type="component" value="Chromosome"/>
</dbReference>
<dbReference type="GO" id="GO:0004356">
    <property type="term" value="F:glutamine synthetase activity"/>
    <property type="evidence" value="ECO:0007669"/>
    <property type="project" value="InterPro"/>
</dbReference>
<evidence type="ECO:0000256" key="1">
    <source>
        <dbReference type="RuleBase" id="RU000384"/>
    </source>
</evidence>